<organism evidence="2 3">
    <name type="scientific">Colletotrichum scovillei</name>
    <dbReference type="NCBI Taxonomy" id="1209932"/>
    <lineage>
        <taxon>Eukaryota</taxon>
        <taxon>Fungi</taxon>
        <taxon>Dikarya</taxon>
        <taxon>Ascomycota</taxon>
        <taxon>Pezizomycotina</taxon>
        <taxon>Sordariomycetes</taxon>
        <taxon>Hypocreomycetidae</taxon>
        <taxon>Glomerellales</taxon>
        <taxon>Glomerellaceae</taxon>
        <taxon>Colletotrichum</taxon>
        <taxon>Colletotrichum acutatum species complex</taxon>
    </lineage>
</organism>
<dbReference type="EMBL" id="JAESDN010000007">
    <property type="protein sequence ID" value="KAG7047694.1"/>
    <property type="molecule type" value="Genomic_DNA"/>
</dbReference>
<reference evidence="2" key="1">
    <citation type="submission" date="2021-05" db="EMBL/GenBank/DDBJ databases">
        <title>Comparative genomics of three Colletotrichum scovillei strains and genetic complementation revealed genes involved fungal growth and virulence on chili pepper.</title>
        <authorList>
            <person name="Hsieh D.-K."/>
            <person name="Chuang S.-C."/>
            <person name="Chen C.-Y."/>
            <person name="Chao Y.-T."/>
            <person name="Lu M.-Y.J."/>
            <person name="Lee M.-H."/>
            <person name="Shih M.-C."/>
        </authorList>
    </citation>
    <scope>NUCLEOTIDE SEQUENCE</scope>
    <source>
        <strain evidence="2">Coll-153</strain>
    </source>
</reference>
<dbReference type="AlphaFoldDB" id="A0A9P7U9P7"/>
<accession>A0A9P7U9P7</accession>
<name>A0A9P7U9P7_9PEZI</name>
<comment type="caution">
    <text evidence="2">The sequence shown here is derived from an EMBL/GenBank/DDBJ whole genome shotgun (WGS) entry which is preliminary data.</text>
</comment>
<gene>
    <name evidence="2" type="ORF">JMJ77_011039</name>
</gene>
<sequence>MADGIRTGPRADGFLTGEHSDQAQM</sequence>
<evidence type="ECO:0000256" key="1">
    <source>
        <dbReference type="SAM" id="MobiDB-lite"/>
    </source>
</evidence>
<protein>
    <submittedName>
        <fullName evidence="2">Uncharacterized protein</fullName>
    </submittedName>
</protein>
<dbReference type="Proteomes" id="UP000699042">
    <property type="component" value="Unassembled WGS sequence"/>
</dbReference>
<evidence type="ECO:0000313" key="3">
    <source>
        <dbReference type="Proteomes" id="UP000699042"/>
    </source>
</evidence>
<evidence type="ECO:0000313" key="2">
    <source>
        <dbReference type="EMBL" id="KAG7047694.1"/>
    </source>
</evidence>
<proteinExistence type="predicted"/>
<feature type="region of interest" description="Disordered" evidence="1">
    <location>
        <begin position="1"/>
        <end position="25"/>
    </location>
</feature>
<keyword evidence="3" id="KW-1185">Reference proteome</keyword>